<dbReference type="Gene3D" id="3.30.740.10">
    <property type="entry name" value="Protein Inhibitor Of Neuronal Nitric Oxide Synthase"/>
    <property type="match status" value="1"/>
</dbReference>
<comment type="similarity">
    <text evidence="1">Belongs to the dynein light chain family.</text>
</comment>
<evidence type="ECO:0000313" key="3">
    <source>
        <dbReference type="Proteomes" id="UP001187192"/>
    </source>
</evidence>
<keyword evidence="3" id="KW-1185">Reference proteome</keyword>
<dbReference type="GO" id="GO:0045505">
    <property type="term" value="F:dynein intermediate chain binding"/>
    <property type="evidence" value="ECO:0007669"/>
    <property type="project" value="TreeGrafter"/>
</dbReference>
<dbReference type="Proteomes" id="UP001187192">
    <property type="component" value="Unassembled WGS sequence"/>
</dbReference>
<keyword evidence="1" id="KW-0493">Microtubule</keyword>
<dbReference type="PANTHER" id="PTHR11886">
    <property type="entry name" value="DYNEIN LIGHT CHAIN"/>
    <property type="match status" value="1"/>
</dbReference>
<dbReference type="Pfam" id="PF01221">
    <property type="entry name" value="Dynein_light"/>
    <property type="match status" value="1"/>
</dbReference>
<keyword evidence="1" id="KW-0206">Cytoskeleton</keyword>
<dbReference type="InterPro" id="IPR001372">
    <property type="entry name" value="Dynein_light_chain_typ-1/2"/>
</dbReference>
<name>A0AA88DC04_FICCA</name>
<evidence type="ECO:0000256" key="1">
    <source>
        <dbReference type="RuleBase" id="RU365010"/>
    </source>
</evidence>
<dbReference type="SMART" id="SM01375">
    <property type="entry name" value="Dynein_light"/>
    <property type="match status" value="1"/>
</dbReference>
<dbReference type="InterPro" id="IPR037177">
    <property type="entry name" value="DLC_sf"/>
</dbReference>
<protein>
    <recommendedName>
        <fullName evidence="1">Dynein light chain</fullName>
    </recommendedName>
</protein>
<proteinExistence type="inferred from homology"/>
<reference evidence="2" key="1">
    <citation type="submission" date="2023-07" db="EMBL/GenBank/DDBJ databases">
        <title>draft genome sequence of fig (Ficus carica).</title>
        <authorList>
            <person name="Takahashi T."/>
            <person name="Nishimura K."/>
        </authorList>
    </citation>
    <scope>NUCLEOTIDE SEQUENCE</scope>
</reference>
<keyword evidence="1" id="KW-0505">Motor protein</keyword>
<keyword evidence="1" id="KW-0963">Cytoplasm</keyword>
<evidence type="ECO:0000313" key="2">
    <source>
        <dbReference type="EMBL" id="GMN50546.1"/>
    </source>
</evidence>
<sequence length="63" mass="7041">MLEGKGKIKETDMAEKMQMQAMASASEALDLHDVFDCLSIASHIKKEFDKKYGSGWQCVSSQK</sequence>
<dbReference type="GO" id="GO:0007017">
    <property type="term" value="P:microtubule-based process"/>
    <property type="evidence" value="ECO:0007669"/>
    <property type="project" value="InterPro"/>
</dbReference>
<dbReference type="AlphaFoldDB" id="A0AA88DC04"/>
<accession>A0AA88DC04</accession>
<dbReference type="PANTHER" id="PTHR11886:SF71">
    <property type="entry name" value="DYNEIN LIGHT CHAIN"/>
    <property type="match status" value="1"/>
</dbReference>
<dbReference type="GO" id="GO:0005868">
    <property type="term" value="C:cytoplasmic dynein complex"/>
    <property type="evidence" value="ECO:0007669"/>
    <property type="project" value="TreeGrafter"/>
</dbReference>
<dbReference type="GO" id="GO:0005874">
    <property type="term" value="C:microtubule"/>
    <property type="evidence" value="ECO:0007669"/>
    <property type="project" value="UniProtKB-KW"/>
</dbReference>
<dbReference type="SUPFAM" id="SSF54648">
    <property type="entry name" value="DLC"/>
    <property type="match status" value="1"/>
</dbReference>
<gene>
    <name evidence="2" type="ORF">TIFTF001_019704</name>
</gene>
<dbReference type="EMBL" id="BTGU01000034">
    <property type="protein sequence ID" value="GMN50546.1"/>
    <property type="molecule type" value="Genomic_DNA"/>
</dbReference>
<comment type="caution">
    <text evidence="2">The sequence shown here is derived from an EMBL/GenBank/DDBJ whole genome shotgun (WGS) entry which is preliminary data.</text>
</comment>
<keyword evidence="1" id="KW-0243">Dynein</keyword>
<organism evidence="2 3">
    <name type="scientific">Ficus carica</name>
    <name type="common">Common fig</name>
    <dbReference type="NCBI Taxonomy" id="3494"/>
    <lineage>
        <taxon>Eukaryota</taxon>
        <taxon>Viridiplantae</taxon>
        <taxon>Streptophyta</taxon>
        <taxon>Embryophyta</taxon>
        <taxon>Tracheophyta</taxon>
        <taxon>Spermatophyta</taxon>
        <taxon>Magnoliopsida</taxon>
        <taxon>eudicotyledons</taxon>
        <taxon>Gunneridae</taxon>
        <taxon>Pentapetalae</taxon>
        <taxon>rosids</taxon>
        <taxon>fabids</taxon>
        <taxon>Rosales</taxon>
        <taxon>Moraceae</taxon>
        <taxon>Ficeae</taxon>
        <taxon>Ficus</taxon>
    </lineage>
</organism>
<comment type="subcellular location">
    <subcellularLocation>
        <location evidence="1">Cytoplasm</location>
        <location evidence="1">Cytoskeleton</location>
    </subcellularLocation>
</comment>